<keyword evidence="1" id="KW-0732">Signal</keyword>
<sequence length="108" mass="12657">SVHSFLLIFLFLVEAHSSPALNKRIHIILNQTTLKHLLPHQIRSHKAEEFQQCRLNIARTHYYKRVASASVLNNIIYTKSWNFFSKVNAKTISNQDHNNKIPFLSKLY</sequence>
<dbReference type="EMBL" id="GEDG01020808">
    <property type="protein sequence ID" value="JAP18827.1"/>
    <property type="molecule type" value="Transcribed_RNA"/>
</dbReference>
<dbReference type="AlphaFoldDB" id="A0A0V0HHB0"/>
<feature type="signal peptide" evidence="1">
    <location>
        <begin position="1"/>
        <end position="17"/>
    </location>
</feature>
<evidence type="ECO:0000256" key="1">
    <source>
        <dbReference type="SAM" id="SignalP"/>
    </source>
</evidence>
<evidence type="ECO:0000313" key="2">
    <source>
        <dbReference type="EMBL" id="JAP18827.1"/>
    </source>
</evidence>
<feature type="non-terminal residue" evidence="2">
    <location>
        <position position="1"/>
    </location>
</feature>
<protein>
    <submittedName>
        <fullName evidence="2">Putative ovule protein</fullName>
    </submittedName>
</protein>
<organism evidence="2">
    <name type="scientific">Solanum chacoense</name>
    <name type="common">Chaco potato</name>
    <dbReference type="NCBI Taxonomy" id="4108"/>
    <lineage>
        <taxon>Eukaryota</taxon>
        <taxon>Viridiplantae</taxon>
        <taxon>Streptophyta</taxon>
        <taxon>Embryophyta</taxon>
        <taxon>Tracheophyta</taxon>
        <taxon>Spermatophyta</taxon>
        <taxon>Magnoliopsida</taxon>
        <taxon>eudicotyledons</taxon>
        <taxon>Gunneridae</taxon>
        <taxon>Pentapetalae</taxon>
        <taxon>asterids</taxon>
        <taxon>lamiids</taxon>
        <taxon>Solanales</taxon>
        <taxon>Solanaceae</taxon>
        <taxon>Solanoideae</taxon>
        <taxon>Solaneae</taxon>
        <taxon>Solanum</taxon>
    </lineage>
</organism>
<reference evidence="2" key="1">
    <citation type="submission" date="2015-12" db="EMBL/GenBank/DDBJ databases">
        <title>Gene expression during late stages of embryo sac development: a critical building block for successful pollen-pistil interactions.</title>
        <authorList>
            <person name="Liu Y."/>
            <person name="Joly V."/>
            <person name="Sabar M."/>
            <person name="Matton D.P."/>
        </authorList>
    </citation>
    <scope>NUCLEOTIDE SEQUENCE</scope>
</reference>
<proteinExistence type="predicted"/>
<accession>A0A0V0HHB0</accession>
<feature type="chain" id="PRO_5006865913" evidence="1">
    <location>
        <begin position="18"/>
        <end position="108"/>
    </location>
</feature>
<name>A0A0V0HHB0_SOLCH</name>